<accession>A0A8J5T2R1</accession>
<proteinExistence type="predicted"/>
<protein>
    <submittedName>
        <fullName evidence="1">Uncharacterized protein</fullName>
    </submittedName>
</protein>
<dbReference type="AlphaFoldDB" id="A0A8J5T2R1"/>
<organism evidence="1 2">
    <name type="scientific">Zizania palustris</name>
    <name type="common">Northern wild rice</name>
    <dbReference type="NCBI Taxonomy" id="103762"/>
    <lineage>
        <taxon>Eukaryota</taxon>
        <taxon>Viridiplantae</taxon>
        <taxon>Streptophyta</taxon>
        <taxon>Embryophyta</taxon>
        <taxon>Tracheophyta</taxon>
        <taxon>Spermatophyta</taxon>
        <taxon>Magnoliopsida</taxon>
        <taxon>Liliopsida</taxon>
        <taxon>Poales</taxon>
        <taxon>Poaceae</taxon>
        <taxon>BOP clade</taxon>
        <taxon>Oryzoideae</taxon>
        <taxon>Oryzeae</taxon>
        <taxon>Zizaniinae</taxon>
        <taxon>Zizania</taxon>
    </lineage>
</organism>
<dbReference type="EMBL" id="JAAALK010000283">
    <property type="protein sequence ID" value="KAG8076927.1"/>
    <property type="molecule type" value="Genomic_DNA"/>
</dbReference>
<keyword evidence="2" id="KW-1185">Reference proteome</keyword>
<comment type="caution">
    <text evidence="1">The sequence shown here is derived from an EMBL/GenBank/DDBJ whole genome shotgun (WGS) entry which is preliminary data.</text>
</comment>
<dbReference type="Proteomes" id="UP000729402">
    <property type="component" value="Unassembled WGS sequence"/>
</dbReference>
<evidence type="ECO:0000313" key="2">
    <source>
        <dbReference type="Proteomes" id="UP000729402"/>
    </source>
</evidence>
<reference evidence="1" key="1">
    <citation type="journal article" date="2021" name="bioRxiv">
        <title>Whole Genome Assembly and Annotation of Northern Wild Rice, Zizania palustris L., Supports a Whole Genome Duplication in the Zizania Genus.</title>
        <authorList>
            <person name="Haas M."/>
            <person name="Kono T."/>
            <person name="Macchietto M."/>
            <person name="Millas R."/>
            <person name="McGilp L."/>
            <person name="Shao M."/>
            <person name="Duquette J."/>
            <person name="Hirsch C.N."/>
            <person name="Kimball J."/>
        </authorList>
    </citation>
    <scope>NUCLEOTIDE SEQUENCE</scope>
    <source>
        <tissue evidence="1">Fresh leaf tissue</tissue>
    </source>
</reference>
<sequence length="94" mass="10721">MEYHRPGVQRVMKQMADRASHASQLEAVKTNDEAIMIESTLLNRIQDESLATSLDLNQLWMEEADLTSRLDGVRVKITEKEGVLASFMARIMKE</sequence>
<reference evidence="1" key="2">
    <citation type="submission" date="2021-02" db="EMBL/GenBank/DDBJ databases">
        <authorList>
            <person name="Kimball J.A."/>
            <person name="Haas M.W."/>
            <person name="Macchietto M."/>
            <person name="Kono T."/>
            <person name="Duquette J."/>
            <person name="Shao M."/>
        </authorList>
    </citation>
    <scope>NUCLEOTIDE SEQUENCE</scope>
    <source>
        <tissue evidence="1">Fresh leaf tissue</tissue>
    </source>
</reference>
<name>A0A8J5T2R1_ZIZPA</name>
<gene>
    <name evidence="1" type="ORF">GUJ93_ZPchr0006g40933</name>
</gene>
<evidence type="ECO:0000313" key="1">
    <source>
        <dbReference type="EMBL" id="KAG8076927.1"/>
    </source>
</evidence>